<name>A0A6L3SYD1_9HYPH</name>
<keyword evidence="2" id="KW-1185">Reference proteome</keyword>
<accession>A0A6L3SYD1</accession>
<gene>
    <name evidence="1" type="ORF">F6X53_15805</name>
</gene>
<dbReference type="RefSeq" id="WP_151001158.1">
    <property type="nucleotide sequence ID" value="NZ_BPQY01000003.1"/>
</dbReference>
<dbReference type="Proteomes" id="UP000474159">
    <property type="component" value="Unassembled WGS sequence"/>
</dbReference>
<organism evidence="1 2">
    <name type="scientific">Methylobacterium soli</name>
    <dbReference type="NCBI Taxonomy" id="553447"/>
    <lineage>
        <taxon>Bacteria</taxon>
        <taxon>Pseudomonadati</taxon>
        <taxon>Pseudomonadota</taxon>
        <taxon>Alphaproteobacteria</taxon>
        <taxon>Hyphomicrobiales</taxon>
        <taxon>Methylobacteriaceae</taxon>
        <taxon>Methylobacterium</taxon>
    </lineage>
</organism>
<reference evidence="1 2" key="1">
    <citation type="submission" date="2019-09" db="EMBL/GenBank/DDBJ databases">
        <title>YIM 48816 draft genome.</title>
        <authorList>
            <person name="Jiang L."/>
        </authorList>
    </citation>
    <scope>NUCLEOTIDE SEQUENCE [LARGE SCALE GENOMIC DNA]</scope>
    <source>
        <strain evidence="1 2">YIM 48816</strain>
    </source>
</reference>
<dbReference type="OrthoDB" id="8243778at2"/>
<evidence type="ECO:0000313" key="2">
    <source>
        <dbReference type="Proteomes" id="UP000474159"/>
    </source>
</evidence>
<comment type="caution">
    <text evidence="1">The sequence shown here is derived from an EMBL/GenBank/DDBJ whole genome shotgun (WGS) entry which is preliminary data.</text>
</comment>
<dbReference type="EMBL" id="VZZK01000015">
    <property type="protein sequence ID" value="KAB1078218.1"/>
    <property type="molecule type" value="Genomic_DNA"/>
</dbReference>
<protein>
    <submittedName>
        <fullName evidence="1">Uncharacterized protein</fullName>
    </submittedName>
</protein>
<sequence>MALVILAEINGRPLSEAYESVGEVLRRARVLRATTQNLQTRDSDGKRYTPEDFARSLQVAATR</sequence>
<dbReference type="AlphaFoldDB" id="A0A6L3SYD1"/>
<evidence type="ECO:0000313" key="1">
    <source>
        <dbReference type="EMBL" id="KAB1078218.1"/>
    </source>
</evidence>
<proteinExistence type="predicted"/>